<dbReference type="Pfam" id="PF01584">
    <property type="entry name" value="CheW"/>
    <property type="match status" value="1"/>
</dbReference>
<dbReference type="STRING" id="1121013.GCA_000426365_02022"/>
<dbReference type="eggNOG" id="COG0835">
    <property type="taxonomic scope" value="Bacteria"/>
</dbReference>
<name>A0A091BVI5_9GAMM</name>
<comment type="caution">
    <text evidence="2">The sequence shown here is derived from an EMBL/GenBank/DDBJ whole genome shotgun (WGS) entry which is preliminary data.</text>
</comment>
<dbReference type="OrthoDB" id="21913at2"/>
<protein>
    <recommendedName>
        <fullName evidence="1">CheW-like domain-containing protein</fullName>
    </recommendedName>
</protein>
<feature type="domain" description="CheW-like" evidence="1">
    <location>
        <begin position="1"/>
        <end position="140"/>
    </location>
</feature>
<reference evidence="2 3" key="1">
    <citation type="submission" date="2013-09" db="EMBL/GenBank/DDBJ databases">
        <title>Genome sequencing of Arenimonas composti.</title>
        <authorList>
            <person name="Chen F."/>
            <person name="Wang G."/>
        </authorList>
    </citation>
    <scope>NUCLEOTIDE SEQUENCE [LARGE SCALE GENOMIC DNA]</scope>
    <source>
        <strain evidence="2 3">TR7-09</strain>
    </source>
</reference>
<dbReference type="Gene3D" id="2.40.50.180">
    <property type="entry name" value="CheA-289, Domain 4"/>
    <property type="match status" value="1"/>
</dbReference>
<dbReference type="PROSITE" id="PS50851">
    <property type="entry name" value="CHEW"/>
    <property type="match status" value="1"/>
</dbReference>
<dbReference type="RefSeq" id="WP_051240197.1">
    <property type="nucleotide sequence ID" value="NZ_AWXU01000055.1"/>
</dbReference>
<dbReference type="GO" id="GO:0006935">
    <property type="term" value="P:chemotaxis"/>
    <property type="evidence" value="ECO:0007669"/>
    <property type="project" value="InterPro"/>
</dbReference>
<keyword evidence="3" id="KW-1185">Reference proteome</keyword>
<dbReference type="InterPro" id="IPR036061">
    <property type="entry name" value="CheW-like_dom_sf"/>
</dbReference>
<accession>A0A091BVI5</accession>
<gene>
    <name evidence="2" type="ORF">P873_14340</name>
</gene>
<dbReference type="SMART" id="SM00260">
    <property type="entry name" value="CheW"/>
    <property type="match status" value="1"/>
</dbReference>
<dbReference type="Proteomes" id="UP000029391">
    <property type="component" value="Unassembled WGS sequence"/>
</dbReference>
<dbReference type="AlphaFoldDB" id="A0A091BVI5"/>
<evidence type="ECO:0000313" key="3">
    <source>
        <dbReference type="Proteomes" id="UP000029391"/>
    </source>
</evidence>
<proteinExistence type="predicted"/>
<evidence type="ECO:0000313" key="2">
    <source>
        <dbReference type="EMBL" id="KFN48345.1"/>
    </source>
</evidence>
<evidence type="ECO:0000259" key="1">
    <source>
        <dbReference type="PROSITE" id="PS50851"/>
    </source>
</evidence>
<organism evidence="2 3">
    <name type="scientific">Arenimonas composti TR7-09 = DSM 18010</name>
    <dbReference type="NCBI Taxonomy" id="1121013"/>
    <lineage>
        <taxon>Bacteria</taxon>
        <taxon>Pseudomonadati</taxon>
        <taxon>Pseudomonadota</taxon>
        <taxon>Gammaproteobacteria</taxon>
        <taxon>Lysobacterales</taxon>
        <taxon>Lysobacteraceae</taxon>
        <taxon>Arenimonas</taxon>
    </lineage>
</organism>
<dbReference type="Gene3D" id="2.30.30.40">
    <property type="entry name" value="SH3 Domains"/>
    <property type="match status" value="1"/>
</dbReference>
<sequence>MLALCFSIGELRLALPGRCVVEVLPRHVLRPVALAPAAVTGLLPFRGALVPVVDLCRLVLQRDARPVHSSRIVIVSVAEQTGGARLVGLLAEDVLDLVPAGETVPGLQLADAPWLGAHLAEPPGLPQLLDPSRLLPDELAALFVADAAA</sequence>
<dbReference type="GO" id="GO:0007165">
    <property type="term" value="P:signal transduction"/>
    <property type="evidence" value="ECO:0007669"/>
    <property type="project" value="InterPro"/>
</dbReference>
<dbReference type="InterPro" id="IPR002545">
    <property type="entry name" value="CheW-lke_dom"/>
</dbReference>
<dbReference type="SUPFAM" id="SSF50341">
    <property type="entry name" value="CheW-like"/>
    <property type="match status" value="1"/>
</dbReference>
<dbReference type="EMBL" id="AWXU01000055">
    <property type="protein sequence ID" value="KFN48345.1"/>
    <property type="molecule type" value="Genomic_DNA"/>
</dbReference>